<gene>
    <name evidence="2" type="ORF">GA0070624_2702</name>
</gene>
<dbReference type="AlphaFoldDB" id="A0A1C6S1I1"/>
<evidence type="ECO:0000256" key="1">
    <source>
        <dbReference type="SAM" id="MobiDB-lite"/>
    </source>
</evidence>
<dbReference type="RefSeq" id="WP_281180969.1">
    <property type="nucleotide sequence ID" value="NZ_FMHV01000002.1"/>
</dbReference>
<keyword evidence="3" id="KW-1185">Reference proteome</keyword>
<dbReference type="Proteomes" id="UP000199413">
    <property type="component" value="Unassembled WGS sequence"/>
</dbReference>
<evidence type="ECO:0000313" key="3">
    <source>
        <dbReference type="Proteomes" id="UP000199413"/>
    </source>
</evidence>
<feature type="region of interest" description="Disordered" evidence="1">
    <location>
        <begin position="1"/>
        <end position="27"/>
    </location>
</feature>
<dbReference type="EMBL" id="FMHV01000002">
    <property type="protein sequence ID" value="SCL23256.1"/>
    <property type="molecule type" value="Genomic_DNA"/>
</dbReference>
<dbReference type="STRING" id="568872.GA0070624_2702"/>
<protein>
    <submittedName>
        <fullName evidence="2">Uncharacterized protein</fullName>
    </submittedName>
</protein>
<organism evidence="2 3">
    <name type="scientific">Micromonospora rhizosphaerae</name>
    <dbReference type="NCBI Taxonomy" id="568872"/>
    <lineage>
        <taxon>Bacteria</taxon>
        <taxon>Bacillati</taxon>
        <taxon>Actinomycetota</taxon>
        <taxon>Actinomycetes</taxon>
        <taxon>Micromonosporales</taxon>
        <taxon>Micromonosporaceae</taxon>
        <taxon>Micromonospora</taxon>
    </lineage>
</organism>
<name>A0A1C6S1I1_9ACTN</name>
<reference evidence="3" key="1">
    <citation type="submission" date="2016-06" db="EMBL/GenBank/DDBJ databases">
        <authorList>
            <person name="Varghese N."/>
            <person name="Submissions Spin"/>
        </authorList>
    </citation>
    <scope>NUCLEOTIDE SEQUENCE [LARGE SCALE GENOMIC DNA]</scope>
    <source>
        <strain evidence="3">DSM 45431</strain>
    </source>
</reference>
<accession>A0A1C6S1I1</accession>
<proteinExistence type="predicted"/>
<evidence type="ECO:0000313" key="2">
    <source>
        <dbReference type="EMBL" id="SCL23256.1"/>
    </source>
</evidence>
<sequence>MSTMTRSTAISSSGSSTHQNRAAAAMAATKWAQRELLPALLELG</sequence>